<evidence type="ECO:0008006" key="3">
    <source>
        <dbReference type="Google" id="ProtNLM"/>
    </source>
</evidence>
<protein>
    <recommendedName>
        <fullName evidence="3">ATPase AAA-type core domain-containing protein</fullName>
    </recommendedName>
</protein>
<proteinExistence type="predicted"/>
<dbReference type="SUPFAM" id="SSF52540">
    <property type="entry name" value="P-loop containing nucleoside triphosphate hydrolases"/>
    <property type="match status" value="1"/>
</dbReference>
<accession>A0ABT0UG95</accession>
<organism evidence="1 2">
    <name type="scientific">Streptomyces albipurpureus</name>
    <dbReference type="NCBI Taxonomy" id="2897419"/>
    <lineage>
        <taxon>Bacteria</taxon>
        <taxon>Bacillati</taxon>
        <taxon>Actinomycetota</taxon>
        <taxon>Actinomycetes</taxon>
        <taxon>Kitasatosporales</taxon>
        <taxon>Streptomycetaceae</taxon>
        <taxon>Streptomyces</taxon>
    </lineage>
</organism>
<keyword evidence="2" id="KW-1185">Reference proteome</keyword>
<evidence type="ECO:0000313" key="1">
    <source>
        <dbReference type="EMBL" id="MCM2387095.1"/>
    </source>
</evidence>
<dbReference type="InterPro" id="IPR027417">
    <property type="entry name" value="P-loop_NTPase"/>
</dbReference>
<comment type="caution">
    <text evidence="1">The sequence shown here is derived from an EMBL/GenBank/DDBJ whole genome shotgun (WGS) entry which is preliminary data.</text>
</comment>
<sequence length="713" mass="79665">MLLSDLCRSLRGPIDWYGLQSDQYGVRESKQENPSYEVPEVREVRTCEPLTPSLILITAPAAVGKSTAADFMSNFLKCPILDLSFLQVGDGTLEGALAKSFGIRKNAEFSESLMESQATLIVDALDEAEVRSGQANFRAFVRGLADTASQVSGDRAAIVIFSRAESSRLLQEVFDERRLQYAHFEIRPFGKEQAQRYLERRVSDVYRTRGKEFLHLRHAGPFAEARNILFRVLASAIDSKVDDFWSESDVRDFLGYAPVLDVAAEYLAVDNFATLGSPIGFSQGSGFDQWGLVATVIDQLLLREQSKFVTQFMLMNIFQQHGNPSLHPILYSPEEQCARLLDYVENMSLPLELPAGLPIALREGYETAADTQLSNHPFLRGDGWFNVIFRDYVTARAQRAPQTSETAAKTIRRNLLSSGWKHSPMYAFFSHALGKDSSGRSSSCHSEDVGALYESFKSICETDDQLLTAVGRVASRLVATFSIDRGNEESVGPLHFFTHEGTTSVTFPRELSYANIWEIPEVILGGDQSSFKFGPGVYISSADLLFSSSEIQVYVGSEETPVLLTAKTLTSDSLKIQADAPKFMVLCEEELSFPWSKYQRRIDLGGLAADSREKRALYLELRRIVLRFKDAKDGEAAVYQPFMDNLVIGGNERARKVLDYLQEIGCVSLFRSMYLLDFAKFAALGISRSQLRDLEMTNSAMMVSVDLLKFSKK</sequence>
<gene>
    <name evidence="1" type="ORF">NBG84_01990</name>
</gene>
<name>A0ABT0UG95_9ACTN</name>
<dbReference type="Proteomes" id="UP001431429">
    <property type="component" value="Unassembled WGS sequence"/>
</dbReference>
<dbReference type="EMBL" id="JAMQAW010000002">
    <property type="protein sequence ID" value="MCM2387095.1"/>
    <property type="molecule type" value="Genomic_DNA"/>
</dbReference>
<evidence type="ECO:0000313" key="2">
    <source>
        <dbReference type="Proteomes" id="UP001431429"/>
    </source>
</evidence>
<reference evidence="1" key="1">
    <citation type="submission" date="2022-06" db="EMBL/GenBank/DDBJ databases">
        <title>Genome public.</title>
        <authorList>
            <person name="Sun Q."/>
        </authorList>
    </citation>
    <scope>NUCLEOTIDE SEQUENCE</scope>
    <source>
        <strain evidence="1">CWNU-1</strain>
    </source>
</reference>
<dbReference type="RefSeq" id="WP_250917452.1">
    <property type="nucleotide sequence ID" value="NZ_JAMQAW010000002.1"/>
</dbReference>